<evidence type="ECO:0000313" key="2">
    <source>
        <dbReference type="EMBL" id="EST11054.1"/>
    </source>
</evidence>
<keyword evidence="3" id="KW-1185">Reference proteome</keyword>
<gene>
    <name evidence="2" type="ORF">P343_13955</name>
</gene>
<comment type="caution">
    <text evidence="2">The sequence shown here is derived from an EMBL/GenBank/DDBJ whole genome shotgun (WGS) entry which is preliminary data.</text>
</comment>
<evidence type="ECO:0000313" key="3">
    <source>
        <dbReference type="Proteomes" id="UP000018296"/>
    </source>
</evidence>
<proteinExistence type="predicted"/>
<keyword evidence="1" id="KW-0812">Transmembrane</keyword>
<dbReference type="Pfam" id="PF11085">
    <property type="entry name" value="YqhR"/>
    <property type="match status" value="1"/>
</dbReference>
<evidence type="ECO:0000256" key="1">
    <source>
        <dbReference type="SAM" id="Phobius"/>
    </source>
</evidence>
<dbReference type="AlphaFoldDB" id="V6J2R3"/>
<dbReference type="STRING" id="1395513.P343_13955"/>
<keyword evidence="1" id="KW-0472">Membrane</keyword>
<feature type="transmembrane region" description="Helical" evidence="1">
    <location>
        <begin position="72"/>
        <end position="93"/>
    </location>
</feature>
<dbReference type="RefSeq" id="WP_023511022.1">
    <property type="nucleotide sequence ID" value="NZ_AWTC01000014.1"/>
</dbReference>
<dbReference type="eggNOG" id="ENOG5030H6A">
    <property type="taxonomic scope" value="Bacteria"/>
</dbReference>
<dbReference type="InterPro" id="IPR024563">
    <property type="entry name" value="YqhR"/>
</dbReference>
<protein>
    <submittedName>
        <fullName evidence="2">Uncharacterized protein</fullName>
    </submittedName>
</protein>
<organism evidence="2 3">
    <name type="scientific">Sporolactobacillus laevolacticus DSM 442</name>
    <dbReference type="NCBI Taxonomy" id="1395513"/>
    <lineage>
        <taxon>Bacteria</taxon>
        <taxon>Bacillati</taxon>
        <taxon>Bacillota</taxon>
        <taxon>Bacilli</taxon>
        <taxon>Bacillales</taxon>
        <taxon>Sporolactobacillaceae</taxon>
        <taxon>Sporolactobacillus</taxon>
    </lineage>
</organism>
<accession>V6J2R3</accession>
<dbReference type="PATRIC" id="fig|1395513.3.peg.2829"/>
<sequence>MARRKKKTSAKPSQKHEFIKSLGRAAVTGIFGGVFWSAAGLVCHLLNFSTVGPSLLFAPLSFWSWRNNMSGQLIAVAVIGVLSVIIALIYLLALSKLKSIWIAIGFGLMLWGFVFFLLQPFLKGLPKLTMLGWNTLTTTLCLYALYGLFIGYSISFDIEENSGTNTYSNQ</sequence>
<feature type="transmembrane region" description="Helical" evidence="1">
    <location>
        <begin position="130"/>
        <end position="154"/>
    </location>
</feature>
<dbReference type="OrthoDB" id="2691442at2"/>
<dbReference type="EMBL" id="AWTC01000014">
    <property type="protein sequence ID" value="EST11054.1"/>
    <property type="molecule type" value="Genomic_DNA"/>
</dbReference>
<reference evidence="2 3" key="1">
    <citation type="journal article" date="2013" name="Genome Announc.">
        <title>Genome Sequence of Sporolactobacillus laevolacticus DSM442, an Efficient Polymer-Grade D-Lactate Producer from Agricultural Waste Cottonseed as a Nitrogen Source.</title>
        <authorList>
            <person name="Wang H."/>
            <person name="Wang L."/>
            <person name="Ju J."/>
            <person name="Yu B."/>
            <person name="Ma Y."/>
        </authorList>
    </citation>
    <scope>NUCLEOTIDE SEQUENCE [LARGE SCALE GENOMIC DNA]</scope>
    <source>
        <strain evidence="2 3">DSM 442</strain>
    </source>
</reference>
<feature type="transmembrane region" description="Helical" evidence="1">
    <location>
        <begin position="99"/>
        <end position="118"/>
    </location>
</feature>
<dbReference type="Proteomes" id="UP000018296">
    <property type="component" value="Unassembled WGS sequence"/>
</dbReference>
<name>V6J2R3_9BACL</name>
<keyword evidence="1" id="KW-1133">Transmembrane helix</keyword>